<dbReference type="PROSITE" id="PS00928">
    <property type="entry name" value="TREHALASE_2"/>
    <property type="match status" value="1"/>
</dbReference>
<reference evidence="6" key="2">
    <citation type="submission" date="2025-08" db="UniProtKB">
        <authorList>
            <consortium name="RefSeq"/>
        </authorList>
    </citation>
    <scope>IDENTIFICATION</scope>
    <source>
        <tissue evidence="6">Leaf</tissue>
    </source>
</reference>
<protein>
    <recommendedName>
        <fullName evidence="4">Trehalase</fullName>
        <ecNumber evidence="4">3.2.1.28</ecNumber>
    </recommendedName>
    <alternativeName>
        <fullName evidence="4">Alpha-trehalose glucohydrolase</fullName>
    </alternativeName>
</protein>
<evidence type="ECO:0000313" key="5">
    <source>
        <dbReference type="Proteomes" id="UP000515151"/>
    </source>
</evidence>
<dbReference type="InterPro" id="IPR001661">
    <property type="entry name" value="Glyco_hydro_37"/>
</dbReference>
<proteinExistence type="inferred from homology"/>
<dbReference type="GO" id="GO:0005993">
    <property type="term" value="P:trehalose catabolic process"/>
    <property type="evidence" value="ECO:0007669"/>
    <property type="project" value="TreeGrafter"/>
</dbReference>
<organism evidence="5 6">
    <name type="scientific">Punica granatum</name>
    <name type="common">Pomegranate</name>
    <dbReference type="NCBI Taxonomy" id="22663"/>
    <lineage>
        <taxon>Eukaryota</taxon>
        <taxon>Viridiplantae</taxon>
        <taxon>Streptophyta</taxon>
        <taxon>Embryophyta</taxon>
        <taxon>Tracheophyta</taxon>
        <taxon>Spermatophyta</taxon>
        <taxon>Magnoliopsida</taxon>
        <taxon>eudicotyledons</taxon>
        <taxon>Gunneridae</taxon>
        <taxon>Pentapetalae</taxon>
        <taxon>rosids</taxon>
        <taxon>malvids</taxon>
        <taxon>Myrtales</taxon>
        <taxon>Lythraceae</taxon>
        <taxon>Punica</taxon>
    </lineage>
</organism>
<dbReference type="GeneID" id="116201874"/>
<evidence type="ECO:0000256" key="1">
    <source>
        <dbReference type="ARBA" id="ARBA00005615"/>
    </source>
</evidence>
<reference evidence="5" key="1">
    <citation type="journal article" date="2020" name="Plant Biotechnol. J.">
        <title>The pomegranate (Punica granatum L.) draft genome dissects genetic divergence between soft- and hard-seeded cultivars.</title>
        <authorList>
            <person name="Luo X."/>
            <person name="Li H."/>
            <person name="Wu Z."/>
            <person name="Yao W."/>
            <person name="Zhao P."/>
            <person name="Cao D."/>
            <person name="Yu H."/>
            <person name="Li K."/>
            <person name="Poudel K."/>
            <person name="Zhao D."/>
            <person name="Zhang F."/>
            <person name="Xia X."/>
            <person name="Chen L."/>
            <person name="Wang Q."/>
            <person name="Jing D."/>
            <person name="Cao S."/>
        </authorList>
    </citation>
    <scope>NUCLEOTIDE SEQUENCE [LARGE SCALE GENOMIC DNA]</scope>
    <source>
        <strain evidence="5">cv. Tunisia</strain>
    </source>
</reference>
<dbReference type="AlphaFoldDB" id="A0A6P8D3Y9"/>
<gene>
    <name evidence="6" type="primary">LOC116201874</name>
</gene>
<dbReference type="InterPro" id="IPR008928">
    <property type="entry name" value="6-hairpin_glycosidase_sf"/>
</dbReference>
<keyword evidence="5" id="KW-1185">Reference proteome</keyword>
<dbReference type="InterPro" id="IPR018232">
    <property type="entry name" value="Glyco_hydro_37_CS"/>
</dbReference>
<keyword evidence="3 4" id="KW-0326">Glycosidase</keyword>
<name>A0A6P8D3Y9_PUNGR</name>
<evidence type="ECO:0000256" key="3">
    <source>
        <dbReference type="ARBA" id="ARBA00023295"/>
    </source>
</evidence>
<dbReference type="PRINTS" id="PR00744">
    <property type="entry name" value="GLHYDRLASE37"/>
</dbReference>
<keyword evidence="2 4" id="KW-0378">Hydrolase</keyword>
<evidence type="ECO:0000256" key="2">
    <source>
        <dbReference type="ARBA" id="ARBA00022801"/>
    </source>
</evidence>
<comment type="similarity">
    <text evidence="1 4">Belongs to the glycosyl hydrolase 37 family.</text>
</comment>
<comment type="catalytic activity">
    <reaction evidence="4">
        <text>alpha,alpha-trehalose + H2O = alpha-D-glucose + beta-D-glucose</text>
        <dbReference type="Rhea" id="RHEA:32675"/>
        <dbReference type="ChEBI" id="CHEBI:15377"/>
        <dbReference type="ChEBI" id="CHEBI:15903"/>
        <dbReference type="ChEBI" id="CHEBI:16551"/>
        <dbReference type="ChEBI" id="CHEBI:17925"/>
        <dbReference type="EC" id="3.2.1.28"/>
    </reaction>
</comment>
<accession>A0A6P8D3Y9</accession>
<evidence type="ECO:0000256" key="4">
    <source>
        <dbReference type="RuleBase" id="RU361180"/>
    </source>
</evidence>
<dbReference type="EC" id="3.2.1.28" evidence="4"/>
<dbReference type="OrthoDB" id="3542292at2759"/>
<dbReference type="PANTHER" id="PTHR23403">
    <property type="entry name" value="TREHALASE"/>
    <property type="match status" value="1"/>
</dbReference>
<dbReference type="Pfam" id="PF01204">
    <property type="entry name" value="Trehalase"/>
    <property type="match status" value="1"/>
</dbReference>
<dbReference type="Gene3D" id="1.50.10.10">
    <property type="match status" value="1"/>
</dbReference>
<dbReference type="InterPro" id="IPR012341">
    <property type="entry name" value="6hp_glycosidase-like_sf"/>
</dbReference>
<evidence type="ECO:0000313" key="6">
    <source>
        <dbReference type="RefSeq" id="XP_031389179.1"/>
    </source>
</evidence>
<dbReference type="SUPFAM" id="SSF48208">
    <property type="entry name" value="Six-hairpin glycosidases"/>
    <property type="match status" value="1"/>
</dbReference>
<dbReference type="Proteomes" id="UP000515151">
    <property type="component" value="Chromosome 1"/>
</dbReference>
<sequence>MSSCSSARGPVAPSVPLIAFLERVQEAALSIFGASGFDPKRYVDLSLKSDLPAAERAFDELRASATAQDWETFIRSYFEDAGGDLEHYEPPDYTPEPEGFLPAVKSREMREWALEVHALWKSLSRKISDGVRTRPDSHTLIPVPNPLVIPGSRFREAYYWDSYWVIRGLLASKMYETAKAVVKNLIYLANRYGYVLNGARAYYTNRSQPPLLSAMVREIYDATHDLELVKISLQALLNEYEFWNSGIKYRNPCNLGKHKVTIQDAEGRIHTLSRYYAKWDKPRPESSTTDKESASKLSSASEKANLYWELASAAESGWDFSARWMRDPLDFTTMAATSVLPVDLNAFILGMEHDIAFFAEVIGDKSTFERFVMASEARKEAITSIFWNEQKGQWLDYWLNYSNSCSEPYIWDTLNQNQNVYASNFVPLWINPFYSDASMVHKVVNSLKHSGLLQASGIATSLQNSGQQWDFPNGWAPLQHMIVEGLVKSGSTDARQMAEDIAARWIRTNYAAYKQTGKMHEKYNVVNCGEFGGGGEYVPQTGFGWSNGVVLAFLEEFGWPQDREIIDRE</sequence>
<dbReference type="PANTHER" id="PTHR23403:SF1">
    <property type="entry name" value="TREHALASE"/>
    <property type="match status" value="1"/>
</dbReference>
<dbReference type="RefSeq" id="XP_031389179.1">
    <property type="nucleotide sequence ID" value="XM_031533319.1"/>
</dbReference>
<dbReference type="GO" id="GO:0004555">
    <property type="term" value="F:alpha,alpha-trehalase activity"/>
    <property type="evidence" value="ECO:0007669"/>
    <property type="project" value="UniProtKB-EC"/>
</dbReference>